<reference evidence="2" key="2">
    <citation type="submission" date="2020-09" db="EMBL/GenBank/DDBJ databases">
        <authorList>
            <person name="Sun Q."/>
            <person name="Zhou Y."/>
        </authorList>
    </citation>
    <scope>NUCLEOTIDE SEQUENCE</scope>
    <source>
        <strain evidence="2">CGMCC 1.15320</strain>
    </source>
</reference>
<evidence type="ECO:0000259" key="1">
    <source>
        <dbReference type="Pfam" id="PF00535"/>
    </source>
</evidence>
<dbReference type="PANTHER" id="PTHR43685:SF2">
    <property type="entry name" value="GLYCOSYLTRANSFERASE 2-LIKE DOMAIN-CONTAINING PROTEIN"/>
    <property type="match status" value="1"/>
</dbReference>
<dbReference type="InterPro" id="IPR001173">
    <property type="entry name" value="Glyco_trans_2-like"/>
</dbReference>
<comment type="caution">
    <text evidence="2">The sequence shown here is derived from an EMBL/GenBank/DDBJ whole genome shotgun (WGS) entry which is preliminary data.</text>
</comment>
<keyword evidence="2" id="KW-0378">Hydrolase</keyword>
<dbReference type="CDD" id="cd00761">
    <property type="entry name" value="Glyco_tranf_GTA_type"/>
    <property type="match status" value="1"/>
</dbReference>
<dbReference type="InterPro" id="IPR050834">
    <property type="entry name" value="Glycosyltransf_2"/>
</dbReference>
<evidence type="ECO:0000313" key="2">
    <source>
        <dbReference type="EMBL" id="GGA53527.1"/>
    </source>
</evidence>
<sequence>MPSVDVAIPCYNYAHFLPDAVESVLSQGVDELRILIIDNASTDGSAEIACGLAERHAEIQVSVHETNLGATASYNEGIDWAEADYFLLLDADDMLAPGALRRALRIMEQKPEVVFTYGIELHCPDGIVTKPLSDTEDASWTISSGRQFIEELCRIPIDIVGPNTVVRRTSAQKAAGHYRDTLHYYDDLELWLRLAMLGDVANTGEIQALRRIHTGQHSQQYRTQLQRDFHEREAAFMSFFAHEGEAFPNRSKLKHQVLTQLGKHAYWSSLSHYYRGHKDVAAELMRYARKRRGLAGLVPPLDWLFSMNHPLERLIQILREGGAR</sequence>
<dbReference type="EMBL" id="BMIF01000001">
    <property type="protein sequence ID" value="GGA53527.1"/>
    <property type="molecule type" value="Genomic_DNA"/>
</dbReference>
<dbReference type="Gene3D" id="3.90.550.10">
    <property type="entry name" value="Spore Coat Polysaccharide Biosynthesis Protein SpsA, Chain A"/>
    <property type="match status" value="1"/>
</dbReference>
<organism evidence="2 3">
    <name type="scientific">Nitratireductor aestuarii</name>
    <dbReference type="NCBI Taxonomy" id="1735103"/>
    <lineage>
        <taxon>Bacteria</taxon>
        <taxon>Pseudomonadati</taxon>
        <taxon>Pseudomonadota</taxon>
        <taxon>Alphaproteobacteria</taxon>
        <taxon>Hyphomicrobiales</taxon>
        <taxon>Phyllobacteriaceae</taxon>
        <taxon>Nitratireductor</taxon>
    </lineage>
</organism>
<dbReference type="SUPFAM" id="SSF53448">
    <property type="entry name" value="Nucleotide-diphospho-sugar transferases"/>
    <property type="match status" value="1"/>
</dbReference>
<name>A0A916RGI4_9HYPH</name>
<protein>
    <submittedName>
        <fullName evidence="2">Glycosyl hydrolase</fullName>
    </submittedName>
</protein>
<dbReference type="AlphaFoldDB" id="A0A916RGI4"/>
<dbReference type="Pfam" id="PF00535">
    <property type="entry name" value="Glycos_transf_2"/>
    <property type="match status" value="1"/>
</dbReference>
<proteinExistence type="predicted"/>
<keyword evidence="3" id="KW-1185">Reference proteome</keyword>
<gene>
    <name evidence="2" type="ORF">GCM10011385_03750</name>
</gene>
<dbReference type="RefSeq" id="WP_188719226.1">
    <property type="nucleotide sequence ID" value="NZ_BMIF01000001.1"/>
</dbReference>
<reference evidence="2" key="1">
    <citation type="journal article" date="2014" name="Int. J. Syst. Evol. Microbiol.">
        <title>Complete genome sequence of Corynebacterium casei LMG S-19264T (=DSM 44701T), isolated from a smear-ripened cheese.</title>
        <authorList>
            <consortium name="US DOE Joint Genome Institute (JGI-PGF)"/>
            <person name="Walter F."/>
            <person name="Albersmeier A."/>
            <person name="Kalinowski J."/>
            <person name="Ruckert C."/>
        </authorList>
    </citation>
    <scope>NUCLEOTIDE SEQUENCE</scope>
    <source>
        <strain evidence="2">CGMCC 1.15320</strain>
    </source>
</reference>
<dbReference type="GO" id="GO:0016787">
    <property type="term" value="F:hydrolase activity"/>
    <property type="evidence" value="ECO:0007669"/>
    <property type="project" value="UniProtKB-KW"/>
</dbReference>
<dbReference type="InterPro" id="IPR029044">
    <property type="entry name" value="Nucleotide-diphossugar_trans"/>
</dbReference>
<dbReference type="Proteomes" id="UP000636264">
    <property type="component" value="Unassembled WGS sequence"/>
</dbReference>
<dbReference type="PANTHER" id="PTHR43685">
    <property type="entry name" value="GLYCOSYLTRANSFERASE"/>
    <property type="match status" value="1"/>
</dbReference>
<feature type="domain" description="Glycosyltransferase 2-like" evidence="1">
    <location>
        <begin position="6"/>
        <end position="171"/>
    </location>
</feature>
<accession>A0A916RGI4</accession>
<evidence type="ECO:0000313" key="3">
    <source>
        <dbReference type="Proteomes" id="UP000636264"/>
    </source>
</evidence>